<dbReference type="NCBIfam" id="NF001688">
    <property type="entry name" value="PRK00448.1"/>
    <property type="match status" value="1"/>
</dbReference>
<dbReference type="InterPro" id="IPR011708">
    <property type="entry name" value="DNA_pol3_alpha_NTPase_dom"/>
</dbReference>
<dbReference type="InterPro" id="IPR006308">
    <property type="entry name" value="Pol_III_a_PolC-type_gram_pos"/>
</dbReference>
<dbReference type="FunFam" id="3.30.420.10:FF:000045">
    <property type="entry name" value="3'-5' exonuclease DinG"/>
    <property type="match status" value="1"/>
</dbReference>
<dbReference type="InterPro" id="IPR024754">
    <property type="entry name" value="DNA_PolC-like_N_II"/>
</dbReference>
<dbReference type="Pfam" id="PF14480">
    <property type="entry name" value="DNA_pol3_a_NI"/>
    <property type="match status" value="1"/>
</dbReference>
<dbReference type="SUPFAM" id="SSF50249">
    <property type="entry name" value="Nucleic acid-binding proteins"/>
    <property type="match status" value="1"/>
</dbReference>
<keyword evidence="10 13" id="KW-0239">DNA-directed DNA polymerase</keyword>
<dbReference type="Gene3D" id="2.40.50.140">
    <property type="entry name" value="Nucleic acid-binding proteins"/>
    <property type="match status" value="1"/>
</dbReference>
<evidence type="ECO:0000256" key="1">
    <source>
        <dbReference type="ARBA" id="ARBA00003452"/>
    </source>
</evidence>
<evidence type="ECO:0000313" key="17">
    <source>
        <dbReference type="Proteomes" id="UP000198577"/>
    </source>
</evidence>
<sequence>MANESAKAFPLVKIVDDKYSKWLDNLSLVKTIVYRNQRKWDIYVNADSFVDPERIHMLEQHIKEKFPELEQVRLKVLYRDNGMEILNRHFSHFWKAIVESMKDDLPSLNGWIDHCTPHLSPNGLRLLINHPIAFELFRIKKIDQYIRKWMLETFNQHIKVSIELVDDEQDWLDEEYFVEREKEDFLLVQEAVRVNESCSKSSEQQDEENEAKDKEAVILGKAIKDSPVPISQIQDGVEAVTIEGEVFDLEKRELKGERVLFCLDVTDYTDSITVKVFCPKNKVSDVEGSIQSGCWVRIKGNCRYDPFQREDILQASDIMLVSPKQRQDTSLEKRVELHLHTQMSAMDAVSPVTALVQRAAQWGHPAIAITDHGVVQAFPEAHEAGQQYGIKVIYGVEAYLINDCKPIVINANDRDFNQPFVVVDIETTGLNPRKDEITEIGAVKIVGREIVDTFSCFINPGKPIPHEIVELTGITDDMVRDAPTIEEVLPRLLEFFGDAVLVAHNAPFDFGFIKEKCRRIGARIANPILDTLSLCREVFKDLKRYSLDAVAQHLNIPQQRHHRALDDARTAAAILIHMLSILEEKGAGKLCHINTLFSHASNLNSLESYHAVILAQTQEGLINLYKLITKSHLDYFYRKPRIPKSVLMSHREGLIVGSGCEAGELYQAILNGAPDEELRDIALFYDYLEIQPLGNNEHLIREGKVKDIDALKEINRKIIELGEKLNKPVVATGDVHFLDPHDEYYRRILMSCQGYEDAEQQASLYFKTTDEMLEEFGYLGQDKAKEVVIYAPRAIADSIEDIKPIPDELYTPEIPGAEEDIRNMAINNAKAIYGDPLPPIVEERLNKELNAIIKNGYAVLYWIAHKLVKKSLEDGYLVGSRGSVGSSFVATMTGITEVNPLPPHYVCPACKHSDFDVDISKYGCGVDLPDKNCPVCGTPYRKEGFDIPFEVFLGFDGDKVPDIDLNFSGEYQSTAHKYAEELLGRGNVFRAGTIATVAEKTAFGFVKKYLEEHNKVARSAEIKRLVRGCTGVKRTTGQHPGGVMVVPNKYDVHQFTPLQYPADDRESGVITTHFDYNSISSRLVKLDILGHDDPTVIRMLEDITGINAKSIPIGEERTMRIFSSTEPLGLSPEDINCEVGTFGIPEFGTRFVRQMLTETRPKTFSELVRISGLSHGTDVWLNNAQDLIRNGIAQLSEVISARDDIMVYLMYKGVEPILSFKIMENVRKGKGLTPEQEQKMRENNVPEWYIESCKKIKYMFPKAHAVAYVIMAFRIAYFKVYYPEAFYATYFTVRADDFDVDTILKGREAIARKIKEMDSKGNALSVKEKNSLSVLEVALEMYARGIKLLPVDLYKSDAVKFLVTPEGIRMPFNALPGVGVSAATSIAEARKAGKFVSVEDFRERTKVSKAVIEILKNYGCLNDLPETSQISFF</sequence>
<evidence type="ECO:0000256" key="4">
    <source>
        <dbReference type="ARBA" id="ARBA00022679"/>
    </source>
</evidence>
<dbReference type="Pfam" id="PF07733">
    <property type="entry name" value="DNA_pol3_alpha"/>
    <property type="match status" value="1"/>
</dbReference>
<keyword evidence="17" id="KW-1185">Reference proteome</keyword>
<dbReference type="Pfam" id="PF02811">
    <property type="entry name" value="PHP"/>
    <property type="match status" value="1"/>
</dbReference>
<keyword evidence="5 13" id="KW-0548">Nucleotidyltransferase</keyword>
<comment type="function">
    <text evidence="1 13">Required for replicative DNA synthesis. This DNA polymerase also exhibits 3' to 5' exonuclease activity.</text>
</comment>
<dbReference type="GO" id="GO:0003887">
    <property type="term" value="F:DNA-directed DNA polymerase activity"/>
    <property type="evidence" value="ECO:0007669"/>
    <property type="project" value="UniProtKB-UniRule"/>
</dbReference>
<comment type="catalytic activity">
    <reaction evidence="12 13">
        <text>DNA(n) + a 2'-deoxyribonucleoside 5'-triphosphate = DNA(n+1) + diphosphate</text>
        <dbReference type="Rhea" id="RHEA:22508"/>
        <dbReference type="Rhea" id="RHEA-COMP:17339"/>
        <dbReference type="Rhea" id="RHEA-COMP:17340"/>
        <dbReference type="ChEBI" id="CHEBI:33019"/>
        <dbReference type="ChEBI" id="CHEBI:61560"/>
        <dbReference type="ChEBI" id="CHEBI:173112"/>
        <dbReference type="EC" id="2.7.7.7"/>
    </reaction>
</comment>
<dbReference type="NCBIfam" id="TIGR00573">
    <property type="entry name" value="dnaq"/>
    <property type="match status" value="1"/>
</dbReference>
<keyword evidence="8 13" id="KW-0378">Hydrolase</keyword>
<keyword evidence="6 13" id="KW-0235">DNA replication</keyword>
<dbReference type="InterPro" id="IPR006054">
    <property type="entry name" value="DnaQ"/>
</dbReference>
<dbReference type="PANTHER" id="PTHR32294">
    <property type="entry name" value="DNA POLYMERASE III SUBUNIT ALPHA"/>
    <property type="match status" value="1"/>
</dbReference>
<comment type="subcellular location">
    <subcellularLocation>
        <location evidence="2 13">Cytoplasm</location>
    </subcellularLocation>
</comment>
<evidence type="ECO:0000256" key="10">
    <source>
        <dbReference type="ARBA" id="ARBA00022932"/>
    </source>
</evidence>
<dbReference type="GO" id="GO:0005737">
    <property type="term" value="C:cytoplasm"/>
    <property type="evidence" value="ECO:0007669"/>
    <property type="project" value="UniProtKB-SubCell"/>
</dbReference>
<dbReference type="NCBIfam" id="TIGR01405">
    <property type="entry name" value="polC_Gram_pos"/>
    <property type="match status" value="1"/>
</dbReference>
<feature type="domain" description="Exonuclease" evidence="14">
    <location>
        <begin position="419"/>
        <end position="584"/>
    </location>
</feature>
<evidence type="ECO:0000256" key="7">
    <source>
        <dbReference type="ARBA" id="ARBA00022722"/>
    </source>
</evidence>
<dbReference type="Pfam" id="PF14579">
    <property type="entry name" value="HHH_6"/>
    <property type="match status" value="1"/>
</dbReference>
<dbReference type="InterPro" id="IPR036397">
    <property type="entry name" value="RNaseH_sf"/>
</dbReference>
<evidence type="ECO:0000313" key="16">
    <source>
        <dbReference type="EMBL" id="SFP60716.1"/>
    </source>
</evidence>
<dbReference type="InterPro" id="IPR003141">
    <property type="entry name" value="Pol/His_phosphatase_N"/>
</dbReference>
<evidence type="ECO:0000259" key="14">
    <source>
        <dbReference type="SMART" id="SM00479"/>
    </source>
</evidence>
<dbReference type="Gene3D" id="1.10.150.870">
    <property type="match status" value="1"/>
</dbReference>
<evidence type="ECO:0000256" key="12">
    <source>
        <dbReference type="ARBA" id="ARBA00049244"/>
    </source>
</evidence>
<dbReference type="InterPro" id="IPR004805">
    <property type="entry name" value="DnaE2/DnaE/PolC"/>
</dbReference>
<keyword evidence="4 13" id="KW-0808">Transferase</keyword>
<dbReference type="InterPro" id="IPR040982">
    <property type="entry name" value="DNA_pol3_finger"/>
</dbReference>
<dbReference type="GO" id="GO:0006261">
    <property type="term" value="P:DNA-templated DNA replication"/>
    <property type="evidence" value="ECO:0007669"/>
    <property type="project" value="UniProtKB-UniRule"/>
</dbReference>
<dbReference type="GO" id="GO:0008408">
    <property type="term" value="F:3'-5' exonuclease activity"/>
    <property type="evidence" value="ECO:0007669"/>
    <property type="project" value="UniProtKB-UniRule"/>
</dbReference>
<evidence type="ECO:0000256" key="11">
    <source>
        <dbReference type="ARBA" id="ARBA00025611"/>
    </source>
</evidence>
<dbReference type="Pfam" id="PF11490">
    <property type="entry name" value="DNA_pol3_a_NII"/>
    <property type="match status" value="1"/>
</dbReference>
<proteinExistence type="inferred from homology"/>
<dbReference type="Pfam" id="PF17657">
    <property type="entry name" value="DNA_pol3_finger"/>
    <property type="match status" value="1"/>
</dbReference>
<keyword evidence="7 13" id="KW-0540">Nuclease</keyword>
<dbReference type="Pfam" id="PF00929">
    <property type="entry name" value="RNase_T"/>
    <property type="match status" value="1"/>
</dbReference>
<dbReference type="Gene3D" id="3.30.1900.20">
    <property type="match status" value="2"/>
</dbReference>
<protein>
    <recommendedName>
        <fullName evidence="13">DNA polymerase III PolC-type</fullName>
        <shortName evidence="13">PolIII</shortName>
        <ecNumber evidence="13">2.7.7.7</ecNumber>
    </recommendedName>
</protein>
<dbReference type="CDD" id="cd04484">
    <property type="entry name" value="polC_OBF"/>
    <property type="match status" value="1"/>
</dbReference>
<evidence type="ECO:0000256" key="3">
    <source>
        <dbReference type="ARBA" id="ARBA00022490"/>
    </source>
</evidence>
<reference evidence="16 17" key="1">
    <citation type="submission" date="2016-10" db="EMBL/GenBank/DDBJ databases">
        <authorList>
            <person name="de Groot N.N."/>
        </authorList>
    </citation>
    <scope>NUCLEOTIDE SEQUENCE [LARGE SCALE GENOMIC DNA]</scope>
    <source>
        <strain evidence="16 17">DSM 20678</strain>
    </source>
</reference>
<dbReference type="InterPro" id="IPR012337">
    <property type="entry name" value="RNaseH-like_sf"/>
</dbReference>
<dbReference type="Proteomes" id="UP000198577">
    <property type="component" value="Unassembled WGS sequence"/>
</dbReference>
<comment type="similarity">
    <text evidence="13">Belongs to the DNA polymerase type-C family. PolC subfamily.</text>
</comment>
<dbReference type="InterPro" id="IPR004365">
    <property type="entry name" value="NA-bd_OB_tRNA"/>
</dbReference>
<evidence type="ECO:0000256" key="9">
    <source>
        <dbReference type="ARBA" id="ARBA00022839"/>
    </source>
</evidence>
<dbReference type="EC" id="2.7.7.7" evidence="13"/>
<accession>A0A1I5RRY2</accession>
<comment type="function">
    <text evidence="11">DNA polymerase III is a complex, multichain enzyme responsible for most of the replicative synthesis in bacteria. This DNA polymerase also exhibits 3' to 5' exonuclease activity. The alpha chain is the DNA polymerase.</text>
</comment>
<evidence type="ECO:0000256" key="13">
    <source>
        <dbReference type="HAMAP-Rule" id="MF_00356"/>
    </source>
</evidence>
<dbReference type="SMART" id="SM00479">
    <property type="entry name" value="EXOIII"/>
    <property type="match status" value="1"/>
</dbReference>
<keyword evidence="3 13" id="KW-0963">Cytoplasm</keyword>
<name>A0A1I5RRY2_9FIRM</name>
<dbReference type="STRING" id="937334.SAMN05444406_10175"/>
<dbReference type="SUPFAM" id="SSF160975">
    <property type="entry name" value="AF1531-like"/>
    <property type="match status" value="1"/>
</dbReference>
<evidence type="ECO:0000256" key="5">
    <source>
        <dbReference type="ARBA" id="ARBA00022695"/>
    </source>
</evidence>
<dbReference type="EMBL" id="FOXR01000001">
    <property type="protein sequence ID" value="SFP60716.1"/>
    <property type="molecule type" value="Genomic_DNA"/>
</dbReference>
<dbReference type="Gene3D" id="3.30.420.10">
    <property type="entry name" value="Ribonuclease H-like superfamily/Ribonuclease H"/>
    <property type="match status" value="1"/>
</dbReference>
<evidence type="ECO:0000256" key="2">
    <source>
        <dbReference type="ARBA" id="ARBA00004496"/>
    </source>
</evidence>
<dbReference type="InterPro" id="IPR012340">
    <property type="entry name" value="NA-bd_OB-fold"/>
</dbReference>
<organism evidence="16 17">
    <name type="scientific">Caldicoprobacter faecalis</name>
    <dbReference type="NCBI Taxonomy" id="937334"/>
    <lineage>
        <taxon>Bacteria</taxon>
        <taxon>Bacillati</taxon>
        <taxon>Bacillota</taxon>
        <taxon>Clostridia</taxon>
        <taxon>Caldicoprobacterales</taxon>
        <taxon>Caldicoprobacteraceae</taxon>
        <taxon>Caldicoprobacter</taxon>
    </lineage>
</organism>
<dbReference type="CDD" id="cd07435">
    <property type="entry name" value="PHP_PolIIIA_POLC"/>
    <property type="match status" value="1"/>
</dbReference>
<feature type="domain" description="Polymerase/histidinol phosphatase N-terminal" evidence="15">
    <location>
        <begin position="335"/>
        <end position="402"/>
    </location>
</feature>
<dbReference type="CDD" id="cd07309">
    <property type="entry name" value="PHP"/>
    <property type="match status" value="1"/>
</dbReference>
<gene>
    <name evidence="13" type="primary">polC</name>
    <name evidence="16" type="ORF">SAMN05444406_10175</name>
</gene>
<dbReference type="Pfam" id="PF01336">
    <property type="entry name" value="tRNA_anti-codon"/>
    <property type="match status" value="1"/>
</dbReference>
<evidence type="ECO:0000259" key="15">
    <source>
        <dbReference type="SMART" id="SM00481"/>
    </source>
</evidence>
<dbReference type="PANTHER" id="PTHR32294:SF5">
    <property type="entry name" value="DNA POLYMERASE III POLC-TYPE"/>
    <property type="match status" value="1"/>
</dbReference>
<dbReference type="HAMAP" id="MF_00356">
    <property type="entry name" value="DNApol_PolC"/>
    <property type="match status" value="1"/>
</dbReference>
<evidence type="ECO:0000256" key="8">
    <source>
        <dbReference type="ARBA" id="ARBA00022801"/>
    </source>
</evidence>
<dbReference type="InterPro" id="IPR044923">
    <property type="entry name" value="PolC_middle_finger_sf"/>
</dbReference>
<dbReference type="SUPFAM" id="SSF53098">
    <property type="entry name" value="Ribonuclease H-like"/>
    <property type="match status" value="1"/>
</dbReference>
<dbReference type="InterPro" id="IPR013520">
    <property type="entry name" value="Ribonucl_H"/>
</dbReference>
<dbReference type="InterPro" id="IPR028112">
    <property type="entry name" value="DNA_PolC-type_N_I"/>
</dbReference>
<dbReference type="CDD" id="cd06127">
    <property type="entry name" value="DEDDh"/>
    <property type="match status" value="1"/>
</dbReference>
<dbReference type="InterPro" id="IPR004013">
    <property type="entry name" value="PHP_dom"/>
</dbReference>
<dbReference type="Gene3D" id="6.10.140.1510">
    <property type="match status" value="1"/>
</dbReference>
<dbReference type="SMART" id="SM00481">
    <property type="entry name" value="POLIIIAc"/>
    <property type="match status" value="1"/>
</dbReference>
<dbReference type="GO" id="GO:0003677">
    <property type="term" value="F:DNA binding"/>
    <property type="evidence" value="ECO:0007669"/>
    <property type="project" value="UniProtKB-UniRule"/>
</dbReference>
<dbReference type="InterPro" id="IPR029460">
    <property type="entry name" value="DNAPol_HHH"/>
</dbReference>
<dbReference type="RefSeq" id="WP_092281791.1">
    <property type="nucleotide sequence ID" value="NZ_FOXR01000001.1"/>
</dbReference>
<dbReference type="OrthoDB" id="9804290at2"/>
<dbReference type="Gene3D" id="1.10.150.700">
    <property type="entry name" value="PolC, middle finger domain"/>
    <property type="match status" value="1"/>
</dbReference>
<dbReference type="Gene3D" id="3.20.20.140">
    <property type="entry name" value="Metal-dependent hydrolases"/>
    <property type="match status" value="2"/>
</dbReference>
<keyword evidence="9 13" id="KW-0269">Exonuclease</keyword>
<evidence type="ECO:0000256" key="6">
    <source>
        <dbReference type="ARBA" id="ARBA00022705"/>
    </source>
</evidence>